<dbReference type="PANTHER" id="PTHR45887:SF1">
    <property type="entry name" value="TRANSLATION INITIATION FACTOR EIF-2B SUBUNIT EPSILON"/>
    <property type="match status" value="1"/>
</dbReference>
<dbReference type="GO" id="GO:0003743">
    <property type="term" value="F:translation initiation factor activity"/>
    <property type="evidence" value="ECO:0007669"/>
    <property type="project" value="UniProtKB-KW"/>
</dbReference>
<dbReference type="Proteomes" id="UP001152795">
    <property type="component" value="Unassembled WGS sequence"/>
</dbReference>
<dbReference type="GO" id="GO:0005851">
    <property type="term" value="C:eukaryotic translation initiation factor 2B complex"/>
    <property type="evidence" value="ECO:0007669"/>
    <property type="project" value="TreeGrafter"/>
</dbReference>
<dbReference type="Gene3D" id="3.90.550.10">
    <property type="entry name" value="Spore Coat Polysaccharide Biosynthesis Protein SpsA, Chain A"/>
    <property type="match status" value="1"/>
</dbReference>
<dbReference type="SUPFAM" id="SSF53448">
    <property type="entry name" value="Nucleotide-diphospho-sugar transferases"/>
    <property type="match status" value="1"/>
</dbReference>
<proteinExistence type="predicted"/>
<keyword evidence="2" id="KW-1185">Reference proteome</keyword>
<sequence>MPSKKKDSKSGQPSASWEKPDDVLQAVVLADSFNYRFLPITLEKPRALLPLVNCTLLDYTVDFLMGSG</sequence>
<reference evidence="1" key="1">
    <citation type="submission" date="2020-04" db="EMBL/GenBank/DDBJ databases">
        <authorList>
            <person name="Alioto T."/>
            <person name="Alioto T."/>
            <person name="Gomez Garrido J."/>
        </authorList>
    </citation>
    <scope>NUCLEOTIDE SEQUENCE</scope>
    <source>
        <strain evidence="1">A484AB</strain>
    </source>
</reference>
<comment type="caution">
    <text evidence="1">The sequence shown here is derived from an EMBL/GenBank/DDBJ whole genome shotgun (WGS) entry which is preliminary data.</text>
</comment>
<dbReference type="AlphaFoldDB" id="A0A6S7HN80"/>
<evidence type="ECO:0000313" key="1">
    <source>
        <dbReference type="EMBL" id="CAB4007455.1"/>
    </source>
</evidence>
<dbReference type="InterPro" id="IPR051956">
    <property type="entry name" value="eIF2B_epsilon"/>
</dbReference>
<keyword evidence="1" id="KW-0396">Initiation factor</keyword>
<gene>
    <name evidence="1" type="ORF">PACLA_8A088504</name>
</gene>
<name>A0A6S7HN80_PARCT</name>
<dbReference type="PANTHER" id="PTHR45887">
    <property type="entry name" value="TRANSLATION INITIATION FACTOR EIF-2B SUBUNIT EPSILON"/>
    <property type="match status" value="1"/>
</dbReference>
<keyword evidence="1" id="KW-0648">Protein biosynthesis</keyword>
<dbReference type="EMBL" id="CACRXK020005803">
    <property type="protein sequence ID" value="CAB4007455.1"/>
    <property type="molecule type" value="Genomic_DNA"/>
</dbReference>
<protein>
    <submittedName>
        <fullName evidence="1">Translation initiation factor eIF-2B subunit epsilon-like</fullName>
    </submittedName>
</protein>
<feature type="non-terminal residue" evidence="1">
    <location>
        <position position="1"/>
    </location>
</feature>
<organism evidence="1 2">
    <name type="scientific">Paramuricea clavata</name>
    <name type="common">Red gorgonian</name>
    <name type="synonym">Violescent sea-whip</name>
    <dbReference type="NCBI Taxonomy" id="317549"/>
    <lineage>
        <taxon>Eukaryota</taxon>
        <taxon>Metazoa</taxon>
        <taxon>Cnidaria</taxon>
        <taxon>Anthozoa</taxon>
        <taxon>Octocorallia</taxon>
        <taxon>Malacalcyonacea</taxon>
        <taxon>Plexauridae</taxon>
        <taxon>Paramuricea</taxon>
    </lineage>
</organism>
<dbReference type="OrthoDB" id="424572at2759"/>
<accession>A0A6S7HN80</accession>
<evidence type="ECO:0000313" key="2">
    <source>
        <dbReference type="Proteomes" id="UP001152795"/>
    </source>
</evidence>
<dbReference type="GO" id="GO:0005085">
    <property type="term" value="F:guanyl-nucleotide exchange factor activity"/>
    <property type="evidence" value="ECO:0007669"/>
    <property type="project" value="TreeGrafter"/>
</dbReference>
<dbReference type="InterPro" id="IPR029044">
    <property type="entry name" value="Nucleotide-diphossugar_trans"/>
</dbReference>
<dbReference type="GO" id="GO:0031369">
    <property type="term" value="F:translation initiation factor binding"/>
    <property type="evidence" value="ECO:0007669"/>
    <property type="project" value="TreeGrafter"/>
</dbReference>